<proteinExistence type="predicted"/>
<reference evidence="1" key="1">
    <citation type="submission" date="2022-07" db="EMBL/GenBank/DDBJ databases">
        <title>Complete Genome Sequence of the Radioresistant Bacterium Deinococcus aetherius ST0316, Isolated from the Air Dust collected in Lower Stratosphere above Japan.</title>
        <authorList>
            <person name="Satoh K."/>
            <person name="Hagiwara K."/>
            <person name="Katsumata K."/>
            <person name="Kubo A."/>
            <person name="Yokobori S."/>
            <person name="Yamagishi A."/>
            <person name="Oono Y."/>
            <person name="Narumi I."/>
        </authorList>
    </citation>
    <scope>NUCLEOTIDE SEQUENCE</scope>
    <source>
        <strain evidence="1">ST0316</strain>
    </source>
</reference>
<dbReference type="Proteomes" id="UP001064971">
    <property type="component" value="Chromosome"/>
</dbReference>
<organism evidence="1 2">
    <name type="scientific">Deinococcus aetherius</name>
    <dbReference type="NCBI Taxonomy" id="200252"/>
    <lineage>
        <taxon>Bacteria</taxon>
        <taxon>Thermotogati</taxon>
        <taxon>Deinococcota</taxon>
        <taxon>Deinococci</taxon>
        <taxon>Deinococcales</taxon>
        <taxon>Deinococcaceae</taxon>
        <taxon>Deinococcus</taxon>
    </lineage>
</organism>
<accession>A0ABN6RCC3</accession>
<gene>
    <name evidence="1" type="ORF">DAETH_09620</name>
</gene>
<sequence length="400" mass="45438">MANGIIRDNRVNCYSVVETMRVDQYLELVNQAYQNRGGIEKQRQPLRTTTAIRIRDRMVEDLRRGAVLPPVVIGVVVDQTAFAKITPASTSQEVDAIIAAAGSDSISIIDGMQRTTALREAQLHDGVTVSERQMRVEFWITEDANSLLYRMLVLNTGQVPWNLQRQIELIFRSILKEIKQRVPQIEVFTVDDVRRRALGGQFQASEVAELFMVFGARKETIDTKEKLADEFTKLDFIEATSDREFNTMFYGVLGLLSEIDAAFSRYQGEPTTEVHEDDDAGKIRFRKGRDLFASQPARVAFMAAMSQFIYGRPGINKNEKEHATAHAALLANGKQFIVRLNVKTPTEIGQFLDFGTLNQLISRRVGKVGEFERSFFFKAFATLLEERFEVESMVPSWRAY</sequence>
<keyword evidence="2" id="KW-1185">Reference proteome</keyword>
<dbReference type="EMBL" id="AP026560">
    <property type="protein sequence ID" value="BDP40993.1"/>
    <property type="molecule type" value="Genomic_DNA"/>
</dbReference>
<protein>
    <recommendedName>
        <fullName evidence="3">DUF262 domain-containing protein</fullName>
    </recommendedName>
</protein>
<evidence type="ECO:0000313" key="1">
    <source>
        <dbReference type="EMBL" id="BDP40993.1"/>
    </source>
</evidence>
<name>A0ABN6RCC3_9DEIO</name>
<dbReference type="RefSeq" id="WP_264776789.1">
    <property type="nucleotide sequence ID" value="NZ_AP026560.1"/>
</dbReference>
<evidence type="ECO:0008006" key="3">
    <source>
        <dbReference type="Google" id="ProtNLM"/>
    </source>
</evidence>
<evidence type="ECO:0000313" key="2">
    <source>
        <dbReference type="Proteomes" id="UP001064971"/>
    </source>
</evidence>